<protein>
    <submittedName>
        <fullName evidence="2">Uncharacterized protein</fullName>
    </submittedName>
</protein>
<feature type="region of interest" description="Disordered" evidence="1">
    <location>
        <begin position="1018"/>
        <end position="1129"/>
    </location>
</feature>
<dbReference type="Proteomes" id="UP000193648">
    <property type="component" value="Unassembled WGS sequence"/>
</dbReference>
<dbReference type="GeneID" id="33571327"/>
<feature type="compositionally biased region" description="Low complexity" evidence="1">
    <location>
        <begin position="1058"/>
        <end position="1067"/>
    </location>
</feature>
<feature type="compositionally biased region" description="Polar residues" evidence="1">
    <location>
        <begin position="831"/>
        <end position="858"/>
    </location>
</feature>
<gene>
    <name evidence="2" type="ORF">BCR41DRAFT_413081</name>
</gene>
<feature type="compositionally biased region" description="Low complexity" evidence="1">
    <location>
        <begin position="942"/>
        <end position="952"/>
    </location>
</feature>
<dbReference type="RefSeq" id="XP_021877313.1">
    <property type="nucleotide sequence ID" value="XM_022029484.1"/>
</dbReference>
<feature type="compositionally biased region" description="Polar residues" evidence="1">
    <location>
        <begin position="19"/>
        <end position="40"/>
    </location>
</feature>
<reference evidence="2 3" key="1">
    <citation type="submission" date="2016-07" db="EMBL/GenBank/DDBJ databases">
        <title>Pervasive Adenine N6-methylation of Active Genes in Fungi.</title>
        <authorList>
            <consortium name="DOE Joint Genome Institute"/>
            <person name="Mondo S.J."/>
            <person name="Dannebaum R.O."/>
            <person name="Kuo R.C."/>
            <person name="Labutti K."/>
            <person name="Haridas S."/>
            <person name="Kuo A."/>
            <person name="Salamov A."/>
            <person name="Ahrendt S.R."/>
            <person name="Lipzen A."/>
            <person name="Sullivan W."/>
            <person name="Andreopoulos W.B."/>
            <person name="Clum A."/>
            <person name="Lindquist E."/>
            <person name="Daum C."/>
            <person name="Ramamoorthy G.K."/>
            <person name="Gryganskyi A."/>
            <person name="Culley D."/>
            <person name="Magnuson J.K."/>
            <person name="James T.Y."/>
            <person name="O'Malley M.A."/>
            <person name="Stajich J.E."/>
            <person name="Spatafora J.W."/>
            <person name="Visel A."/>
            <person name="Grigoriev I.V."/>
        </authorList>
    </citation>
    <scope>NUCLEOTIDE SEQUENCE [LARGE SCALE GENOMIC DNA]</scope>
    <source>
        <strain evidence="2 3">NRRL 3116</strain>
    </source>
</reference>
<feature type="compositionally biased region" description="Basic residues" evidence="1">
    <location>
        <begin position="1024"/>
        <end position="1037"/>
    </location>
</feature>
<feature type="compositionally biased region" description="Polar residues" evidence="1">
    <location>
        <begin position="1042"/>
        <end position="1052"/>
    </location>
</feature>
<accession>A0A1Y2GCG5</accession>
<feature type="compositionally biased region" description="Basic and acidic residues" evidence="1">
    <location>
        <begin position="1103"/>
        <end position="1115"/>
    </location>
</feature>
<feature type="compositionally biased region" description="Polar residues" evidence="1">
    <location>
        <begin position="324"/>
        <end position="342"/>
    </location>
</feature>
<dbReference type="EMBL" id="MCFF01000048">
    <property type="protein sequence ID" value="ORZ05932.1"/>
    <property type="molecule type" value="Genomic_DNA"/>
</dbReference>
<feature type="region of interest" description="Disordered" evidence="1">
    <location>
        <begin position="479"/>
        <end position="649"/>
    </location>
</feature>
<evidence type="ECO:0000313" key="3">
    <source>
        <dbReference type="Proteomes" id="UP000193648"/>
    </source>
</evidence>
<feature type="compositionally biased region" description="Basic and acidic residues" evidence="1">
    <location>
        <begin position="811"/>
        <end position="829"/>
    </location>
</feature>
<proteinExistence type="predicted"/>
<name>A0A1Y2GCG5_9FUNG</name>
<dbReference type="InParanoid" id="A0A1Y2GCG5"/>
<feature type="region of interest" description="Disordered" evidence="1">
    <location>
        <begin position="811"/>
        <end position="925"/>
    </location>
</feature>
<feature type="compositionally biased region" description="Basic and acidic residues" evidence="1">
    <location>
        <begin position="251"/>
        <end position="266"/>
    </location>
</feature>
<feature type="compositionally biased region" description="Low complexity" evidence="1">
    <location>
        <begin position="859"/>
        <end position="880"/>
    </location>
</feature>
<evidence type="ECO:0000256" key="1">
    <source>
        <dbReference type="SAM" id="MobiDB-lite"/>
    </source>
</evidence>
<feature type="compositionally biased region" description="Basic and acidic residues" evidence="1">
    <location>
        <begin position="1"/>
        <end position="14"/>
    </location>
</feature>
<keyword evidence="3" id="KW-1185">Reference proteome</keyword>
<feature type="compositionally biased region" description="Polar residues" evidence="1">
    <location>
        <begin position="72"/>
        <end position="89"/>
    </location>
</feature>
<dbReference type="AlphaFoldDB" id="A0A1Y2GCG5"/>
<comment type="caution">
    <text evidence="2">The sequence shown here is derived from an EMBL/GenBank/DDBJ whole genome shotgun (WGS) entry which is preliminary data.</text>
</comment>
<feature type="compositionally biased region" description="Basic and acidic residues" evidence="1">
    <location>
        <begin position="106"/>
        <end position="116"/>
    </location>
</feature>
<feature type="region of interest" description="Disordered" evidence="1">
    <location>
        <begin position="939"/>
        <end position="963"/>
    </location>
</feature>
<organism evidence="2 3">
    <name type="scientific">Lobosporangium transversale</name>
    <dbReference type="NCBI Taxonomy" id="64571"/>
    <lineage>
        <taxon>Eukaryota</taxon>
        <taxon>Fungi</taxon>
        <taxon>Fungi incertae sedis</taxon>
        <taxon>Mucoromycota</taxon>
        <taxon>Mortierellomycotina</taxon>
        <taxon>Mortierellomycetes</taxon>
        <taxon>Mortierellales</taxon>
        <taxon>Mortierellaceae</taxon>
        <taxon>Lobosporangium</taxon>
    </lineage>
</organism>
<feature type="compositionally biased region" description="Polar residues" evidence="1">
    <location>
        <begin position="185"/>
        <end position="195"/>
    </location>
</feature>
<feature type="compositionally biased region" description="Polar residues" evidence="1">
    <location>
        <begin position="545"/>
        <end position="570"/>
    </location>
</feature>
<feature type="compositionally biased region" description="Low complexity" evidence="1">
    <location>
        <begin position="196"/>
        <end position="210"/>
    </location>
</feature>
<feature type="compositionally biased region" description="Basic and acidic residues" evidence="1">
    <location>
        <begin position="168"/>
        <end position="184"/>
    </location>
</feature>
<feature type="region of interest" description="Disordered" evidence="1">
    <location>
        <begin position="315"/>
        <end position="348"/>
    </location>
</feature>
<evidence type="ECO:0000313" key="2">
    <source>
        <dbReference type="EMBL" id="ORZ05932.1"/>
    </source>
</evidence>
<feature type="region of interest" description="Disordered" evidence="1">
    <location>
        <begin position="1"/>
        <end position="289"/>
    </location>
</feature>
<sequence length="1129" mass="124782">MTETRRQKAKREEAAATQGQGQSNSPSTNSIVSTTATSGNDPIRIQVLDPTQIPIPVDETNPAGLKIPTPPQTNVHTPRTQTPGLTGHSNECEDTAPTASSTTQQCRDKGKNKSEVSHAAPVTRPPRGRPSTSRSNLSPQIEPQEGTITLYVGNASSSKSYSKKRKITLQEDHISTTAGRDAEGNNRSYNSNNDEQSQQTQHQPRPQHLQNGGSSSAKKPRSDPSTLAPTARTHGYRDIAPFPSNVVDPRTSGDYKLPQRDRDHLKGLGPSSSSSSSSNSEDENIASRPLKGIDAAEALIEYHNEERIFEDRKSYGTAFGGEPTLQQNYDHGQEPRNSSATEDPSFHELESHCGSSVVTYSNPSVVSSQLARSSLRFPYPGNCFWDRGEEIFRAHIPHEAFHENINHLAHVYDWGFQRGVATRGFPSVIYTEFIPDPNILTVDHGQNQRRYPRTGHLRLDERIVDLVVAMHQALYDRGYRDGQRSVRPNGPSGSIANPSPPPPPPHRPHPHPDRRHYTPNIYQQPPHPHAYGRQSPKPMYDNRYHSQQSHQNYPHSNEYPQEISSRQYPSHSPEGPRRSYYLPQQQQQELPSMDLPPYNHRQPTPYPYYVAAPSHQSQQQQPRSDDGMYTYRGSSSPEPIYQRSMQRDRPIQSATLPAANVGPYPGERARDVIQSDPTRTMPPLTVVTQNVHVGVDGTNASGGYQRLDYNTDSPCHRYYGRPQHQQQDQGRWQQQILSPMGSEYTAELDAATEDEENDYLPHAREETPWPQSDNVPMNPLRIGNGNEEETLYMIEEDIENLEWALQNVKKQEQQRRRQEVQIQRQRDGEGPSTSTNSFLGHQPQVSHQVPMVSTTDMPSSNINSLPSSSSSTFQPRDTSSQAPKSLSFIHQGVGEARGTGAGDGRDGERGMDVSTTSVAGHAREKKIRNKFVNSFQASYVHSSNNSGSSSRRSGGGGSMTHRMNNNAAATTSVASNGAVCATSVAEKSSDSLSITTTATATGTTIAVSTDVVGARTMNDVRYRPYPKAKKSSPKKTPKPSSLRSEATQQSMNKDIAIQSQGQNQNQDQDQDQTLKRAILSEESGGGEAVKKEREASAEEGEEKNEAKEGGKKNEVGEDCSTEAETAGRD</sequence>
<feature type="compositionally biased region" description="Polar residues" evidence="1">
    <location>
        <begin position="211"/>
        <end position="228"/>
    </location>
</feature>